<dbReference type="PANTHER" id="PTHR33797">
    <property type="entry name" value="ORGANIC HYDROPEROXIDE RESISTANCE PROTEIN-LIKE"/>
    <property type="match status" value="1"/>
</dbReference>
<organism evidence="3 4">
    <name type="scientific">Pseudovibrio ascidiaceicola</name>
    <dbReference type="NCBI Taxonomy" id="285279"/>
    <lineage>
        <taxon>Bacteria</taxon>
        <taxon>Pseudomonadati</taxon>
        <taxon>Pseudomonadota</taxon>
        <taxon>Alphaproteobacteria</taxon>
        <taxon>Hyphomicrobiales</taxon>
        <taxon>Stappiaceae</taxon>
        <taxon>Pseudovibrio</taxon>
    </lineage>
</organism>
<evidence type="ECO:0000256" key="1">
    <source>
        <dbReference type="ARBA" id="ARBA00007378"/>
    </source>
</evidence>
<dbReference type="InterPro" id="IPR003718">
    <property type="entry name" value="OsmC/Ohr_fam"/>
</dbReference>
<dbReference type="Pfam" id="PF02566">
    <property type="entry name" value="OsmC"/>
    <property type="match status" value="1"/>
</dbReference>
<comment type="similarity">
    <text evidence="1">Belongs to the OsmC/Ohr family.</text>
</comment>
<dbReference type="NCBIfam" id="TIGR03561">
    <property type="entry name" value="organ_hyd_perox"/>
    <property type="match status" value="1"/>
</dbReference>
<proteinExistence type="inferred from homology"/>
<accession>A0A1I4DQX6</accession>
<sequence length="137" mass="14838">MKVFYDTDTTAENGRSGKPTLSDEAAKIRVTPPGAEGPGITPEELFAVGYASCFEHSLKMVSGHKEYPLDTVNVRASGNVVEKDEGGFVLDIDLHLEFSGLTREQADDVIKTAHTLCPYSNAICGNVDVRVYTKLNS</sequence>
<dbReference type="Proteomes" id="UP000199598">
    <property type="component" value="Unassembled WGS sequence"/>
</dbReference>
<evidence type="ECO:0000313" key="4">
    <source>
        <dbReference type="Proteomes" id="UP000199598"/>
    </source>
</evidence>
<gene>
    <name evidence="3" type="ORF">SAMN04488518_11265</name>
</gene>
<reference evidence="3 4" key="1">
    <citation type="submission" date="2016-10" db="EMBL/GenBank/DDBJ databases">
        <authorList>
            <person name="Varghese N."/>
            <person name="Submissions S."/>
        </authorList>
    </citation>
    <scope>NUCLEOTIDE SEQUENCE [LARGE SCALE GENOMIC DNA]</scope>
    <source>
        <strain evidence="3 4">DSM 16392</strain>
    </source>
</reference>
<dbReference type="InterPro" id="IPR019953">
    <property type="entry name" value="OHR"/>
</dbReference>
<evidence type="ECO:0000256" key="2">
    <source>
        <dbReference type="SAM" id="MobiDB-lite"/>
    </source>
</evidence>
<protein>
    <submittedName>
        <fullName evidence="3">Peroxiredoxin, Ohr subfamily</fullName>
    </submittedName>
</protein>
<dbReference type="Gene3D" id="3.30.300.20">
    <property type="match status" value="1"/>
</dbReference>
<comment type="caution">
    <text evidence="3">The sequence shown here is derived from an EMBL/GenBank/DDBJ whole genome shotgun (WGS) entry which is preliminary data.</text>
</comment>
<dbReference type="InterPro" id="IPR036102">
    <property type="entry name" value="OsmC/Ohrsf"/>
</dbReference>
<dbReference type="EMBL" id="FOSK01000012">
    <property type="protein sequence ID" value="SFK94707.1"/>
    <property type="molecule type" value="Genomic_DNA"/>
</dbReference>
<dbReference type="PANTHER" id="PTHR33797:SF2">
    <property type="entry name" value="ORGANIC HYDROPEROXIDE RESISTANCE PROTEIN-LIKE"/>
    <property type="match status" value="1"/>
</dbReference>
<dbReference type="SUPFAM" id="SSF82784">
    <property type="entry name" value="OsmC-like"/>
    <property type="match status" value="1"/>
</dbReference>
<feature type="region of interest" description="Disordered" evidence="2">
    <location>
        <begin position="1"/>
        <end position="21"/>
    </location>
</feature>
<dbReference type="RefSeq" id="WP_093522317.1">
    <property type="nucleotide sequence ID" value="NZ_FOSK01000012.1"/>
</dbReference>
<evidence type="ECO:0000313" key="3">
    <source>
        <dbReference type="EMBL" id="SFK94707.1"/>
    </source>
</evidence>
<name>A0A1I4DQX6_9HYPH</name>
<keyword evidence="4" id="KW-1185">Reference proteome</keyword>
<dbReference type="InterPro" id="IPR015946">
    <property type="entry name" value="KH_dom-like_a/b"/>
</dbReference>